<proteinExistence type="predicted"/>
<evidence type="ECO:0008006" key="2">
    <source>
        <dbReference type="Google" id="ProtNLM"/>
    </source>
</evidence>
<accession>A0A382I9I2</accession>
<sequence>MSDSHQFYDEEFFRKYGWCSCYECDEIYYDIDKLIEHQERCDRPPPQEDK</sequence>
<reference evidence="1" key="1">
    <citation type="submission" date="2018-05" db="EMBL/GenBank/DDBJ databases">
        <authorList>
            <person name="Lanie J.A."/>
            <person name="Ng W.-L."/>
            <person name="Kazmierczak K.M."/>
            <person name="Andrzejewski T.M."/>
            <person name="Davidsen T.M."/>
            <person name="Wayne K.J."/>
            <person name="Tettelin H."/>
            <person name="Glass J.I."/>
            <person name="Rusch D."/>
            <person name="Podicherti R."/>
            <person name="Tsui H.-C.T."/>
            <person name="Winkler M.E."/>
        </authorList>
    </citation>
    <scope>NUCLEOTIDE SEQUENCE</scope>
</reference>
<name>A0A382I9I2_9ZZZZ</name>
<gene>
    <name evidence="1" type="ORF">METZ01_LOCUS249032</name>
</gene>
<protein>
    <recommendedName>
        <fullName evidence="2">C2H2-type domain-containing protein</fullName>
    </recommendedName>
</protein>
<dbReference type="EMBL" id="UINC01065973">
    <property type="protein sequence ID" value="SVB96178.1"/>
    <property type="molecule type" value="Genomic_DNA"/>
</dbReference>
<evidence type="ECO:0000313" key="1">
    <source>
        <dbReference type="EMBL" id="SVB96178.1"/>
    </source>
</evidence>
<dbReference type="AlphaFoldDB" id="A0A382I9I2"/>
<organism evidence="1">
    <name type="scientific">marine metagenome</name>
    <dbReference type="NCBI Taxonomy" id="408172"/>
    <lineage>
        <taxon>unclassified sequences</taxon>
        <taxon>metagenomes</taxon>
        <taxon>ecological metagenomes</taxon>
    </lineage>
</organism>